<keyword evidence="1" id="KW-0472">Membrane</keyword>
<gene>
    <name evidence="2" type="ORF">RSO01_93090</name>
</gene>
<keyword evidence="1" id="KW-0812">Transmembrane</keyword>
<dbReference type="AlphaFoldDB" id="A0A512NT55"/>
<organism evidence="2 3">
    <name type="scientific">Reyranella soli</name>
    <dbReference type="NCBI Taxonomy" id="1230389"/>
    <lineage>
        <taxon>Bacteria</taxon>
        <taxon>Pseudomonadati</taxon>
        <taxon>Pseudomonadota</taxon>
        <taxon>Alphaproteobacteria</taxon>
        <taxon>Hyphomicrobiales</taxon>
        <taxon>Reyranellaceae</taxon>
        <taxon>Reyranella</taxon>
    </lineage>
</organism>
<dbReference type="Proteomes" id="UP000321058">
    <property type="component" value="Unassembled WGS sequence"/>
</dbReference>
<evidence type="ECO:0000313" key="3">
    <source>
        <dbReference type="Proteomes" id="UP000321058"/>
    </source>
</evidence>
<dbReference type="OrthoDB" id="9852986at2"/>
<evidence type="ECO:0000313" key="2">
    <source>
        <dbReference type="EMBL" id="GEP62143.1"/>
    </source>
</evidence>
<dbReference type="RefSeq" id="WP_147157402.1">
    <property type="nucleotide sequence ID" value="NZ_BKAJ01000318.1"/>
</dbReference>
<keyword evidence="1" id="KW-1133">Transmembrane helix</keyword>
<reference evidence="2 3" key="1">
    <citation type="submission" date="2019-07" db="EMBL/GenBank/DDBJ databases">
        <title>Whole genome shotgun sequence of Reyranella soli NBRC 108950.</title>
        <authorList>
            <person name="Hosoyama A."/>
            <person name="Uohara A."/>
            <person name="Ohji S."/>
            <person name="Ichikawa N."/>
        </authorList>
    </citation>
    <scope>NUCLEOTIDE SEQUENCE [LARGE SCALE GENOMIC DNA]</scope>
    <source>
        <strain evidence="2 3">NBRC 108950</strain>
    </source>
</reference>
<accession>A0A512NT55</accession>
<feature type="transmembrane region" description="Helical" evidence="1">
    <location>
        <begin position="95"/>
        <end position="114"/>
    </location>
</feature>
<comment type="caution">
    <text evidence="2">The sequence shown here is derived from an EMBL/GenBank/DDBJ whole genome shotgun (WGS) entry which is preliminary data.</text>
</comment>
<evidence type="ECO:0000256" key="1">
    <source>
        <dbReference type="SAM" id="Phobius"/>
    </source>
</evidence>
<dbReference type="EMBL" id="BKAJ01000318">
    <property type="protein sequence ID" value="GEP62143.1"/>
    <property type="molecule type" value="Genomic_DNA"/>
</dbReference>
<keyword evidence="3" id="KW-1185">Reference proteome</keyword>
<proteinExistence type="predicted"/>
<sequence>MSARSILIAIALSAWLLGSVVAFFIVAYMSFFGVAFIGLVICYVSAQFELDGDRPVGSLATSFLGAQVRAQQDLTAEQRQSVRHEQSLAAQSARFFKFFGFGLMAIGLCGGLYYQL</sequence>
<protein>
    <recommendedName>
        <fullName evidence="4">DUF3899 domain-containing protein</fullName>
    </recommendedName>
</protein>
<feature type="transmembrane region" description="Helical" evidence="1">
    <location>
        <begin position="32"/>
        <end position="50"/>
    </location>
</feature>
<name>A0A512NT55_9HYPH</name>
<evidence type="ECO:0008006" key="4">
    <source>
        <dbReference type="Google" id="ProtNLM"/>
    </source>
</evidence>